<evidence type="ECO:0000313" key="2">
    <source>
        <dbReference type="Proteomes" id="UP000814140"/>
    </source>
</evidence>
<proteinExistence type="predicted"/>
<comment type="caution">
    <text evidence="1">The sequence shown here is derived from an EMBL/GenBank/DDBJ whole genome shotgun (WGS) entry which is preliminary data.</text>
</comment>
<dbReference type="Proteomes" id="UP000814140">
    <property type="component" value="Unassembled WGS sequence"/>
</dbReference>
<protein>
    <submittedName>
        <fullName evidence="1">Uncharacterized protein</fullName>
    </submittedName>
</protein>
<organism evidence="1 2">
    <name type="scientific">Artomyces pyxidatus</name>
    <dbReference type="NCBI Taxonomy" id="48021"/>
    <lineage>
        <taxon>Eukaryota</taxon>
        <taxon>Fungi</taxon>
        <taxon>Dikarya</taxon>
        <taxon>Basidiomycota</taxon>
        <taxon>Agaricomycotina</taxon>
        <taxon>Agaricomycetes</taxon>
        <taxon>Russulales</taxon>
        <taxon>Auriscalpiaceae</taxon>
        <taxon>Artomyces</taxon>
    </lineage>
</organism>
<reference evidence="1" key="1">
    <citation type="submission" date="2021-03" db="EMBL/GenBank/DDBJ databases">
        <authorList>
            <consortium name="DOE Joint Genome Institute"/>
            <person name="Ahrendt S."/>
            <person name="Looney B.P."/>
            <person name="Miyauchi S."/>
            <person name="Morin E."/>
            <person name="Drula E."/>
            <person name="Courty P.E."/>
            <person name="Chicoki N."/>
            <person name="Fauchery L."/>
            <person name="Kohler A."/>
            <person name="Kuo A."/>
            <person name="Labutti K."/>
            <person name="Pangilinan J."/>
            <person name="Lipzen A."/>
            <person name="Riley R."/>
            <person name="Andreopoulos W."/>
            <person name="He G."/>
            <person name="Johnson J."/>
            <person name="Barry K.W."/>
            <person name="Grigoriev I.V."/>
            <person name="Nagy L."/>
            <person name="Hibbett D."/>
            <person name="Henrissat B."/>
            <person name="Matheny P.B."/>
            <person name="Labbe J."/>
            <person name="Martin F."/>
        </authorList>
    </citation>
    <scope>NUCLEOTIDE SEQUENCE</scope>
    <source>
        <strain evidence="1">HHB10654</strain>
    </source>
</reference>
<dbReference type="EMBL" id="MU277211">
    <property type="protein sequence ID" value="KAI0061630.1"/>
    <property type="molecule type" value="Genomic_DNA"/>
</dbReference>
<evidence type="ECO:0000313" key="1">
    <source>
        <dbReference type="EMBL" id="KAI0061630.1"/>
    </source>
</evidence>
<keyword evidence="2" id="KW-1185">Reference proteome</keyword>
<reference evidence="1" key="2">
    <citation type="journal article" date="2022" name="New Phytol.">
        <title>Evolutionary transition to the ectomycorrhizal habit in the genomes of a hyperdiverse lineage of mushroom-forming fungi.</title>
        <authorList>
            <person name="Looney B."/>
            <person name="Miyauchi S."/>
            <person name="Morin E."/>
            <person name="Drula E."/>
            <person name="Courty P.E."/>
            <person name="Kohler A."/>
            <person name="Kuo A."/>
            <person name="LaButti K."/>
            <person name="Pangilinan J."/>
            <person name="Lipzen A."/>
            <person name="Riley R."/>
            <person name="Andreopoulos W."/>
            <person name="He G."/>
            <person name="Johnson J."/>
            <person name="Nolan M."/>
            <person name="Tritt A."/>
            <person name="Barry K.W."/>
            <person name="Grigoriev I.V."/>
            <person name="Nagy L.G."/>
            <person name="Hibbett D."/>
            <person name="Henrissat B."/>
            <person name="Matheny P.B."/>
            <person name="Labbe J."/>
            <person name="Martin F.M."/>
        </authorList>
    </citation>
    <scope>NUCLEOTIDE SEQUENCE</scope>
    <source>
        <strain evidence="1">HHB10654</strain>
    </source>
</reference>
<gene>
    <name evidence="1" type="ORF">BV25DRAFT_1916654</name>
</gene>
<accession>A0ACB8SZM6</accession>
<sequence>MQLSAADRAQANLLQRPPPSQHRNASVSTRSWSNPATPIQTPSTTEMNKRRRHDNPYAAGRMSSNLRNELGNPNKDATPVAHYKDSRPSKRKKVDYQPHIPASRVESSKARGQILPRASPHGAVTSSSSDPRQEIIDIDGLDEDIGQRVVQRPPSPDLLDIITGRVSDEPLSQVQYASRYDAHRQPDGESTSRVRKAVDPDWGDDHDSVQSASGFDEEPAARRPSNRRTPTGETLFPGVQDKIGIIESKSKAFSTTGKLTDLSLLAKQPVKSKMRGNQVRVISRAAAQTNLTWRKLRMEREPIQDPIATASSGFTSGKRKAQAARRVINYMPISFWVVGCELCSDGDKRRSIIEWNSHTNDVFWRRSNPDGSELLLSWKGKDVQSIKAIDPKRIQVDAMIQIQFQRGSSVPGAFAGSLEIGSTHHDGRLTLQFDTKRDDWDVDTYSDLLDGLRREAQVEWIELRASLDLYHCQISVMNAAREALEYKAKKDERSQGMMEIDQPSLRGISSKPKPKPTYHGKDHAPEPVRRSSRLSGQDIKQLSPRPDPDEVILGYRSGTGSLNITNADLGRLKPGEFLNDTLIEFGLKLWWADIQQQNPQLAEEIHVFNSFFYKKLSNKNPEDGYQSVRKWTQKFDLFKKKYVIVPINENLHWYLAIIYMPEYVLQPPPADKSGLALRRSTRHLGVDLEATDAAHSAESVTTATSSYPTPDDSPVPATPHFLGPPLHDPRRDGLPTDSLIAEASLLEDPSAEASIHKALGSPSRSASVVPATPEADRVEEENDVEAMIRVNNADFATRSLSRMSLEASADPVSEGSSEDIQLLYPRSASPVGAALEVTAAAEKANIAANSLASSTRNDGRSTSTSGVSPHTFYGKSGMEKGKRKATPFPDSWPTVARDDLMDVEEVADPFEFSDTEDDIPSGSQVTQIYIFDSLSSKHKRAIDRLKVYLQLEAKDKKNLDKEATTVPEGKHALVPHQPNYCDCGIYLLHFAKTFMKNPALSSQIIHQTGSPQKVKGKRSPHEHWDGASVGTYREELSMRIKEMSEAWKRERTEREEQKKKEEEATREASGEKDTPAASTNVESDSDIEVVQTVEQPKTRKGRKKATGQTKGAAARIR</sequence>
<name>A0ACB8SZM6_9AGAM</name>